<dbReference type="Proteomes" id="UP000204596">
    <property type="component" value="Segment"/>
</dbReference>
<name>A0A060BGU7_9CAUD</name>
<sequence length="174" mass="19700">MKTGILKTKNNNSKNPASDEYYTPPEGIEPLVKFLNKELRYYEPTAGKSQRIVKYLTSKGFNITGSKPDEDFLKGDFSDYDAIITNPPFSNKGDFIERCYEIGKPFALLMPVSTIQGQKRGKRFIEDGIELLVLNKRVSFIKPDNTIAGSPSFGVAWFCHGILPEKLQFHEARK</sequence>
<dbReference type="GO" id="GO:0003676">
    <property type="term" value="F:nucleic acid binding"/>
    <property type="evidence" value="ECO:0007669"/>
    <property type="project" value="InterPro"/>
</dbReference>
<dbReference type="GeneID" id="26673041"/>
<feature type="region of interest" description="Disordered" evidence="1">
    <location>
        <begin position="1"/>
        <end position="22"/>
    </location>
</feature>
<evidence type="ECO:0000313" key="3">
    <source>
        <dbReference type="Proteomes" id="UP000204596"/>
    </source>
</evidence>
<dbReference type="InterPro" id="IPR002052">
    <property type="entry name" value="DNA_methylase_N6_adenine_CS"/>
</dbReference>
<proteinExistence type="predicted"/>
<dbReference type="Gene3D" id="3.40.50.150">
    <property type="entry name" value="Vaccinia Virus protein VP39"/>
    <property type="match status" value="1"/>
</dbReference>
<dbReference type="PRINTS" id="PR00507">
    <property type="entry name" value="N12N6MTFRASE"/>
</dbReference>
<reference evidence="2 3" key="1">
    <citation type="submission" date="2014-01" db="EMBL/GenBank/DDBJ databases">
        <title>Sulfur oxidation genes in diverse deep-sea viruses.</title>
        <authorList>
            <person name="Anantharaman K."/>
            <person name="Duhaime M.B."/>
            <person name="Breier J.A."/>
            <person name="Toner B.M."/>
            <person name="Dick G.J."/>
        </authorList>
    </citation>
    <scope>NUCLEOTIDE SEQUENCE [LARGE SCALE GENOMIC DNA]</scope>
    <source>
        <strain evidence="2 3">Abe</strain>
    </source>
</reference>
<evidence type="ECO:0000313" key="2">
    <source>
        <dbReference type="EMBL" id="AIA83135.1"/>
    </source>
</evidence>
<dbReference type="EMBL" id="KJ183191">
    <property type="protein sequence ID" value="AIA83135.1"/>
    <property type="molecule type" value="Genomic_DNA"/>
</dbReference>
<evidence type="ECO:0000256" key="1">
    <source>
        <dbReference type="SAM" id="MobiDB-lite"/>
    </source>
</evidence>
<dbReference type="InterPro" id="IPR029063">
    <property type="entry name" value="SAM-dependent_MTases_sf"/>
</dbReference>
<protein>
    <submittedName>
        <fullName evidence="2">Putative phage protein</fullName>
    </submittedName>
</protein>
<keyword evidence="3" id="KW-1185">Reference proteome</keyword>
<dbReference type="GO" id="GO:0032259">
    <property type="term" value="P:methylation"/>
    <property type="evidence" value="ECO:0007669"/>
    <property type="project" value="InterPro"/>
</dbReference>
<dbReference type="GO" id="GO:0008168">
    <property type="term" value="F:methyltransferase activity"/>
    <property type="evidence" value="ECO:0007669"/>
    <property type="project" value="InterPro"/>
</dbReference>
<organism evidence="2 3">
    <name type="scientific">Podophage Lau218</name>
    <dbReference type="NCBI Taxonomy" id="2784187"/>
    <lineage>
        <taxon>Viruses</taxon>
        <taxon>Duplodnaviria</taxon>
        <taxon>Heunggongvirae</taxon>
        <taxon>Uroviricota</taxon>
        <taxon>Caudoviricetes</taxon>
        <taxon>Autographivirales</taxon>
        <taxon>Lauvirus</taxon>
        <taxon>Lauvirus lau218</taxon>
    </lineage>
</organism>
<dbReference type="RefSeq" id="YP_009042151.1">
    <property type="nucleotide sequence ID" value="NC_024329.1"/>
</dbReference>
<dbReference type="PROSITE" id="PS00092">
    <property type="entry name" value="N6_MTASE"/>
    <property type="match status" value="1"/>
</dbReference>
<accession>A0A060BGU7</accession>
<dbReference type="SUPFAM" id="SSF53335">
    <property type="entry name" value="S-adenosyl-L-methionine-dependent methyltransferases"/>
    <property type="match status" value="1"/>
</dbReference>
<dbReference type="KEGG" id="vg:26673041"/>